<name>A0ABX0H8X0_9BACT</name>
<dbReference type="Gene3D" id="3.20.20.70">
    <property type="entry name" value="Aldolase class I"/>
    <property type="match status" value="1"/>
</dbReference>
<dbReference type="EMBL" id="JAANYN010000002">
    <property type="protein sequence ID" value="NHE56420.1"/>
    <property type="molecule type" value="Genomic_DNA"/>
</dbReference>
<dbReference type="InterPro" id="IPR058245">
    <property type="entry name" value="NreC/VraR/RcsB-like_REC"/>
</dbReference>
<keyword evidence="2" id="KW-0597">Phosphoprotein</keyword>
<feature type="domain" description="Response regulatory" evidence="3">
    <location>
        <begin position="1"/>
        <end position="68"/>
    </location>
</feature>
<feature type="modified residue" description="4-aspartylphosphate" evidence="2">
    <location>
        <position position="22"/>
    </location>
</feature>
<protein>
    <submittedName>
        <fullName evidence="4">Response regulator transcription factor</fullName>
    </submittedName>
</protein>
<dbReference type="InterPro" id="IPR001789">
    <property type="entry name" value="Sig_transdc_resp-reg_receiver"/>
</dbReference>
<evidence type="ECO:0000259" key="3">
    <source>
        <dbReference type="PROSITE" id="PS50110"/>
    </source>
</evidence>
<evidence type="ECO:0000256" key="1">
    <source>
        <dbReference type="ARBA" id="ARBA00023125"/>
    </source>
</evidence>
<dbReference type="InterPro" id="IPR011006">
    <property type="entry name" value="CheY-like_superfamily"/>
</dbReference>
<accession>A0ABX0H8X0</accession>
<keyword evidence="1" id="KW-0238">DNA-binding</keyword>
<dbReference type="PROSITE" id="PS50110">
    <property type="entry name" value="RESPONSE_REGULATORY"/>
    <property type="match status" value="1"/>
</dbReference>
<reference evidence="4 5" key="1">
    <citation type="submission" date="2020-03" db="EMBL/GenBank/DDBJ databases">
        <title>Cyclobacterium plantarum sp. nov., a marine bacterium isolated from a coastal-marine wetland.</title>
        <authorList>
            <person name="Sanchez-Porro C."/>
            <person name="Ventosa A."/>
            <person name="Amoozegar M."/>
        </authorList>
    </citation>
    <scope>NUCLEOTIDE SEQUENCE [LARGE SCALE GENOMIC DNA]</scope>
    <source>
        <strain evidence="4 5">GBPx2</strain>
    </source>
</reference>
<comment type="caution">
    <text evidence="4">The sequence shown here is derived from an EMBL/GenBank/DDBJ whole genome shotgun (WGS) entry which is preliminary data.</text>
</comment>
<dbReference type="InterPro" id="IPR039420">
    <property type="entry name" value="WalR-like"/>
</dbReference>
<dbReference type="PANTHER" id="PTHR43214">
    <property type="entry name" value="TWO-COMPONENT RESPONSE REGULATOR"/>
    <property type="match status" value="1"/>
</dbReference>
<proteinExistence type="predicted"/>
<dbReference type="SUPFAM" id="SSF52172">
    <property type="entry name" value="CheY-like"/>
    <property type="match status" value="1"/>
</dbReference>
<sequence>MRDGAFALKALEQKLPDVVLMDVAMPGMDGIEATQLAKIKYPDLKILMLTVMYGEKKLFEAIKAGASG</sequence>
<dbReference type="RefSeq" id="WP_166144243.1">
    <property type="nucleotide sequence ID" value="NZ_JAANYN010000002.1"/>
</dbReference>
<dbReference type="CDD" id="cd17535">
    <property type="entry name" value="REC_NarL-like"/>
    <property type="match status" value="1"/>
</dbReference>
<dbReference type="InterPro" id="IPR013785">
    <property type="entry name" value="Aldolase_TIM"/>
</dbReference>
<dbReference type="Proteomes" id="UP000649799">
    <property type="component" value="Unassembled WGS sequence"/>
</dbReference>
<evidence type="ECO:0000313" key="4">
    <source>
        <dbReference type="EMBL" id="NHE56420.1"/>
    </source>
</evidence>
<evidence type="ECO:0000313" key="5">
    <source>
        <dbReference type="Proteomes" id="UP000649799"/>
    </source>
</evidence>
<gene>
    <name evidence="4" type="ORF">G9Q97_06290</name>
</gene>
<dbReference type="PANTHER" id="PTHR43214:SF43">
    <property type="entry name" value="TWO-COMPONENT RESPONSE REGULATOR"/>
    <property type="match status" value="1"/>
</dbReference>
<evidence type="ECO:0000256" key="2">
    <source>
        <dbReference type="PROSITE-ProRule" id="PRU00169"/>
    </source>
</evidence>
<organism evidence="4 5">
    <name type="scientific">Cyclobacterium plantarum</name>
    <dbReference type="NCBI Taxonomy" id="2716263"/>
    <lineage>
        <taxon>Bacteria</taxon>
        <taxon>Pseudomonadati</taxon>
        <taxon>Bacteroidota</taxon>
        <taxon>Cytophagia</taxon>
        <taxon>Cytophagales</taxon>
        <taxon>Cyclobacteriaceae</taxon>
        <taxon>Cyclobacterium</taxon>
    </lineage>
</organism>
<keyword evidence="5" id="KW-1185">Reference proteome</keyword>
<dbReference type="Pfam" id="PF00072">
    <property type="entry name" value="Response_reg"/>
    <property type="match status" value="1"/>
</dbReference>